<evidence type="ECO:0000313" key="2">
    <source>
        <dbReference type="Proteomes" id="UP000220006"/>
    </source>
</evidence>
<gene>
    <name evidence="1" type="ORF">COM96_18595</name>
</gene>
<evidence type="ECO:0000313" key="1">
    <source>
        <dbReference type="EMBL" id="PEC20593.1"/>
    </source>
</evidence>
<name>A0A2A7HUT0_BACCE</name>
<dbReference type="AlphaFoldDB" id="A0A2A7HUT0"/>
<accession>A0A2A7HUT0</accession>
<organism evidence="1 2">
    <name type="scientific">Bacillus cereus</name>
    <dbReference type="NCBI Taxonomy" id="1396"/>
    <lineage>
        <taxon>Bacteria</taxon>
        <taxon>Bacillati</taxon>
        <taxon>Bacillota</taxon>
        <taxon>Bacilli</taxon>
        <taxon>Bacillales</taxon>
        <taxon>Bacillaceae</taxon>
        <taxon>Bacillus</taxon>
        <taxon>Bacillus cereus group</taxon>
    </lineage>
</organism>
<reference evidence="1 2" key="1">
    <citation type="submission" date="2017-09" db="EMBL/GenBank/DDBJ databases">
        <title>Large-scale bioinformatics analysis of Bacillus genomes uncovers conserved roles of natural products in bacterial physiology.</title>
        <authorList>
            <consortium name="Agbiome Team Llc"/>
            <person name="Bleich R.M."/>
            <person name="Grubbs K.J."/>
            <person name="Santa Maria K.C."/>
            <person name="Allen S.E."/>
            <person name="Farag S."/>
            <person name="Shank E.A."/>
            <person name="Bowers A."/>
        </authorList>
    </citation>
    <scope>NUCLEOTIDE SEQUENCE [LARGE SCALE GENOMIC DNA]</scope>
    <source>
        <strain evidence="1 2">AFS096845</strain>
    </source>
</reference>
<dbReference type="RefSeq" id="WP_097905020.1">
    <property type="nucleotide sequence ID" value="NZ_NVLK01000039.1"/>
</dbReference>
<proteinExistence type="predicted"/>
<dbReference type="Proteomes" id="UP000220006">
    <property type="component" value="Unassembled WGS sequence"/>
</dbReference>
<protein>
    <submittedName>
        <fullName evidence="1">Uncharacterized protein</fullName>
    </submittedName>
</protein>
<comment type="caution">
    <text evidence="1">The sequence shown here is derived from an EMBL/GenBank/DDBJ whole genome shotgun (WGS) entry which is preliminary data.</text>
</comment>
<sequence length="83" mass="9516">MTTNTIQPTKFDIVMEEIDTLVSNFQDSLSRITNKVCKVDTFQLGITYVVILRAGRISKTLSFNLDELTEELNLEVINDTFNR</sequence>
<dbReference type="EMBL" id="NVLK01000039">
    <property type="protein sequence ID" value="PEC20593.1"/>
    <property type="molecule type" value="Genomic_DNA"/>
</dbReference>